<dbReference type="PROSITE" id="PS50893">
    <property type="entry name" value="ABC_TRANSPORTER_2"/>
    <property type="match status" value="1"/>
</dbReference>
<comment type="caution">
    <text evidence="2">The sequence shown here is derived from an EMBL/GenBank/DDBJ whole genome shotgun (WGS) entry which is preliminary data.</text>
</comment>
<evidence type="ECO:0000259" key="1">
    <source>
        <dbReference type="PROSITE" id="PS50893"/>
    </source>
</evidence>
<dbReference type="InterPro" id="IPR003439">
    <property type="entry name" value="ABC_transporter-like_ATP-bd"/>
</dbReference>
<keyword evidence="3" id="KW-1185">Reference proteome</keyword>
<evidence type="ECO:0000313" key="3">
    <source>
        <dbReference type="Proteomes" id="UP001195483"/>
    </source>
</evidence>
<dbReference type="PANTHER" id="PTHR24220:SF611">
    <property type="entry name" value="ATP-BINDING COMPONENT OF ABC TRANSPORTER-RELATED"/>
    <property type="match status" value="1"/>
</dbReference>
<dbReference type="Gene3D" id="3.40.50.300">
    <property type="entry name" value="P-loop containing nucleotide triphosphate hydrolases"/>
    <property type="match status" value="1"/>
</dbReference>
<accession>A0AAE0TED8</accession>
<dbReference type="Pfam" id="PF00005">
    <property type="entry name" value="ABC_tran"/>
    <property type="match status" value="1"/>
</dbReference>
<feature type="domain" description="ABC transporter" evidence="1">
    <location>
        <begin position="1"/>
        <end position="206"/>
    </location>
</feature>
<dbReference type="InterPro" id="IPR015854">
    <property type="entry name" value="ABC_transpr_LolD-like"/>
</dbReference>
<dbReference type="AlphaFoldDB" id="A0AAE0TED8"/>
<gene>
    <name evidence="2" type="ORF">CHS0354_006911</name>
</gene>
<sequence>MSFSWTTGSPLLSVRNFSLKKGEHLLVYGNSGSVGQCGDCGQNIAALKIHARDRFRADHIGFIFQQFNLIPYLSPTENIQLTLLFSKIRRNRIAGRYPKTTEASLELMQSLGLTQHETEDKKTSQLSIGQQQRIAAARALIGEPELIIADEPTSALDAENRDIFVQTLLNRASMTGATLVMVSHDHEVRRFFPRMADIREFKPQLI</sequence>
<dbReference type="InterPro" id="IPR027417">
    <property type="entry name" value="P-loop_NTPase"/>
</dbReference>
<evidence type="ECO:0000313" key="2">
    <source>
        <dbReference type="EMBL" id="KAK3608870.1"/>
    </source>
</evidence>
<protein>
    <recommendedName>
        <fullName evidence="1">ABC transporter domain-containing protein</fullName>
    </recommendedName>
</protein>
<reference evidence="2" key="3">
    <citation type="submission" date="2023-05" db="EMBL/GenBank/DDBJ databases">
        <authorList>
            <person name="Smith C.H."/>
        </authorList>
    </citation>
    <scope>NUCLEOTIDE SEQUENCE</scope>
    <source>
        <strain evidence="2">CHS0354</strain>
        <tissue evidence="2">Mantle</tissue>
    </source>
</reference>
<dbReference type="PANTHER" id="PTHR24220">
    <property type="entry name" value="IMPORT ATP-BINDING PROTEIN"/>
    <property type="match status" value="1"/>
</dbReference>
<dbReference type="GO" id="GO:0016887">
    <property type="term" value="F:ATP hydrolysis activity"/>
    <property type="evidence" value="ECO:0007669"/>
    <property type="project" value="InterPro"/>
</dbReference>
<dbReference type="SUPFAM" id="SSF52540">
    <property type="entry name" value="P-loop containing nucleoside triphosphate hydrolases"/>
    <property type="match status" value="1"/>
</dbReference>
<dbReference type="EMBL" id="JAEAOA010000469">
    <property type="protein sequence ID" value="KAK3608870.1"/>
    <property type="molecule type" value="Genomic_DNA"/>
</dbReference>
<reference evidence="2" key="2">
    <citation type="journal article" date="2021" name="Genome Biol. Evol.">
        <title>Developing a high-quality reference genome for a parasitic bivalve with doubly uniparental inheritance (Bivalvia: Unionida).</title>
        <authorList>
            <person name="Smith C.H."/>
        </authorList>
    </citation>
    <scope>NUCLEOTIDE SEQUENCE</scope>
    <source>
        <strain evidence="2">CHS0354</strain>
        <tissue evidence="2">Mantle</tissue>
    </source>
</reference>
<name>A0AAE0TED8_9BIVA</name>
<organism evidence="2 3">
    <name type="scientific">Potamilus streckersoni</name>
    <dbReference type="NCBI Taxonomy" id="2493646"/>
    <lineage>
        <taxon>Eukaryota</taxon>
        <taxon>Metazoa</taxon>
        <taxon>Spiralia</taxon>
        <taxon>Lophotrochozoa</taxon>
        <taxon>Mollusca</taxon>
        <taxon>Bivalvia</taxon>
        <taxon>Autobranchia</taxon>
        <taxon>Heteroconchia</taxon>
        <taxon>Palaeoheterodonta</taxon>
        <taxon>Unionida</taxon>
        <taxon>Unionoidea</taxon>
        <taxon>Unionidae</taxon>
        <taxon>Ambleminae</taxon>
        <taxon>Lampsilini</taxon>
        <taxon>Potamilus</taxon>
    </lineage>
</organism>
<dbReference type="GO" id="GO:0022857">
    <property type="term" value="F:transmembrane transporter activity"/>
    <property type="evidence" value="ECO:0007669"/>
    <property type="project" value="TreeGrafter"/>
</dbReference>
<dbReference type="Proteomes" id="UP001195483">
    <property type="component" value="Unassembled WGS sequence"/>
</dbReference>
<proteinExistence type="predicted"/>
<reference evidence="2" key="1">
    <citation type="journal article" date="2021" name="Genome Biol. Evol.">
        <title>A High-Quality Reference Genome for a Parasitic Bivalve with Doubly Uniparental Inheritance (Bivalvia: Unionida).</title>
        <authorList>
            <person name="Smith C.H."/>
        </authorList>
    </citation>
    <scope>NUCLEOTIDE SEQUENCE</scope>
    <source>
        <strain evidence="2">CHS0354</strain>
    </source>
</reference>
<dbReference type="GO" id="GO:0005524">
    <property type="term" value="F:ATP binding"/>
    <property type="evidence" value="ECO:0007669"/>
    <property type="project" value="InterPro"/>
</dbReference>
<dbReference type="GO" id="GO:0005886">
    <property type="term" value="C:plasma membrane"/>
    <property type="evidence" value="ECO:0007669"/>
    <property type="project" value="TreeGrafter"/>
</dbReference>